<accession>A0A812B764</accession>
<comment type="caution">
    <text evidence="1">The sequence shown here is derived from an EMBL/GenBank/DDBJ whole genome shotgun (WGS) entry which is preliminary data.</text>
</comment>
<reference evidence="1" key="1">
    <citation type="submission" date="2021-01" db="EMBL/GenBank/DDBJ databases">
        <authorList>
            <person name="Li R."/>
            <person name="Bekaert M."/>
        </authorList>
    </citation>
    <scope>NUCLEOTIDE SEQUENCE</scope>
    <source>
        <strain evidence="1">Farmed</strain>
    </source>
</reference>
<protein>
    <submittedName>
        <fullName evidence="1">Uncharacterized protein</fullName>
    </submittedName>
</protein>
<evidence type="ECO:0000313" key="1">
    <source>
        <dbReference type="EMBL" id="CAE1169173.1"/>
    </source>
</evidence>
<organism evidence="1 2">
    <name type="scientific">Acanthosepion pharaonis</name>
    <name type="common">Pharaoh cuttlefish</name>
    <name type="synonym">Sepia pharaonis</name>
    <dbReference type="NCBI Taxonomy" id="158019"/>
    <lineage>
        <taxon>Eukaryota</taxon>
        <taxon>Metazoa</taxon>
        <taxon>Spiralia</taxon>
        <taxon>Lophotrochozoa</taxon>
        <taxon>Mollusca</taxon>
        <taxon>Cephalopoda</taxon>
        <taxon>Coleoidea</taxon>
        <taxon>Decapodiformes</taxon>
        <taxon>Sepiida</taxon>
        <taxon>Sepiina</taxon>
        <taxon>Sepiidae</taxon>
        <taxon>Acanthosepion</taxon>
    </lineage>
</organism>
<dbReference type="EMBL" id="CAHIKZ030000337">
    <property type="protein sequence ID" value="CAE1169173.1"/>
    <property type="molecule type" value="Genomic_DNA"/>
</dbReference>
<dbReference type="AlphaFoldDB" id="A0A812B764"/>
<keyword evidence="2" id="KW-1185">Reference proteome</keyword>
<name>A0A812B764_ACAPH</name>
<dbReference type="Proteomes" id="UP000597762">
    <property type="component" value="Unassembled WGS sequence"/>
</dbReference>
<sequence length="317" mass="33643">MSVESLFLSILLMELATPCFFLSFFFSSLSSFLLFIVCLQIPRFFIPPASPTAEEAYCLVPSAPPFLGEAFKSPCLALPSLEKVLSPFPPAPPLLGEVSFSISSTPPSFGEAYFPAPFHSSSSRGGIFPCSLTLYLLLGRSLSLSSSAPPSLQKVSFFIVSTPPLGEVSFLASSSPPFGEASFLASSSPPFGEASFLVSSSPPFGEASFLVSSSPPPWGGVFPPLLFHLGEASFLRSSSTLGRRLSSSSSSTFLEASFLRSSSTFGEASFLRSSSTLGRRLSSAPLPPWGGVFPPLLLHLGEASFLRSSSTLRRRLS</sequence>
<gene>
    <name evidence="1" type="ORF">SPHA_10487</name>
</gene>
<proteinExistence type="predicted"/>
<evidence type="ECO:0000313" key="2">
    <source>
        <dbReference type="Proteomes" id="UP000597762"/>
    </source>
</evidence>